<dbReference type="AlphaFoldDB" id="A0AAN7VCK4"/>
<keyword evidence="5 8" id="KW-1015">Disulfide bond</keyword>
<gene>
    <name evidence="11" type="ORF">RI129_008768</name>
</gene>
<evidence type="ECO:0000313" key="12">
    <source>
        <dbReference type="Proteomes" id="UP001329430"/>
    </source>
</evidence>
<comment type="caution">
    <text evidence="11">The sequence shown here is derived from an EMBL/GenBank/DDBJ whole genome shotgun (WGS) entry which is preliminary data.</text>
</comment>
<evidence type="ECO:0000256" key="6">
    <source>
        <dbReference type="ARBA" id="ARBA00023180"/>
    </source>
</evidence>
<evidence type="ECO:0000256" key="7">
    <source>
        <dbReference type="ARBA" id="ARBA00023292"/>
    </source>
</evidence>
<feature type="disulfide bond" evidence="8">
    <location>
        <begin position="126"/>
        <end position="135"/>
    </location>
</feature>
<dbReference type="FunFam" id="2.10.25.10:FF:000094">
    <property type="entry name" value="Laminin subunit alpha-2"/>
    <property type="match status" value="1"/>
</dbReference>
<sequence length="728" mass="80911">MMEIAYHLIVDIHVVKVRTSWLPEMKNFGYLYFILSLNIFKVQMKLDNQTCNCSLLGTVSSIEGDSICDEETLQCKCYPNVTGLNCDECSGGHYGITSSEGCSSCSCNSFGSLDSQCDSVTGQCSCKHGHTGLTCDQCEPLKYGYQNGCLNCNCDVIGSVDLQCDNLGQCPCRENIEGKHCNQCKENTYNLTAGCIPCPPCYDLVLNGTLTLRNNVTASEKAIKHIEENLPKIIEDFENFIKEIQLLNDKIGKLKPNDTELTLDKHEKLFLELEQQITAFQDTLQSSLNKMKGIESEPITKLIEGIQTSLNDSDTLLQSGQSELKKAAIRSEEIVTHNKTVTEMSKSAQTMLEQIQKALDDISEYSTKISALTAETCSEAGKFEETEKKVASELDDLRSEVSKTTDGIMAAKKYATEFNQQTKETYQDAQLLEGQTSAMIIPEGDEMQQDYAKIESTISAIDGVINDAGETAKEFEEQVASMDAYLGSVDGQQKTVGGFLITAQGYQMRANSAAELAASAFAQGLSYMAGYAEYEQFQQSIKDLMKGAVSIQAMIDFINQHSTEVRHIFEELIEVIKGIEFLKLKTDGLLKLVEGNSDIILSNINLIEEIEQDDRDIVAKLEEYEVQLKSVRYNVDELNKIENETSDKIKEVEGYMQLLDLILIGEDTIEEEIEKLESMYDTIDELTKLKDILKEEVANVKEVLESLPIDNNTLCEAPESEPKLAEGG</sequence>
<dbReference type="Proteomes" id="UP001329430">
    <property type="component" value="Chromosome 6"/>
</dbReference>
<dbReference type="PRINTS" id="PR00011">
    <property type="entry name" value="EGFLAMININ"/>
</dbReference>
<dbReference type="GO" id="GO:0009887">
    <property type="term" value="P:animal organ morphogenesis"/>
    <property type="evidence" value="ECO:0007669"/>
    <property type="project" value="TreeGrafter"/>
</dbReference>
<dbReference type="PROSITE" id="PS01248">
    <property type="entry name" value="EGF_LAM_1"/>
    <property type="match status" value="2"/>
</dbReference>
<dbReference type="FunFam" id="2.10.25.10:FF:000105">
    <property type="entry name" value="laminin subunit gamma-1"/>
    <property type="match status" value="1"/>
</dbReference>
<comment type="caution">
    <text evidence="8">Lacks conserved residue(s) required for the propagation of feature annotation.</text>
</comment>
<dbReference type="FunFam" id="2.10.25.10:FF:000082">
    <property type="entry name" value="Laminin subunit alpha 1"/>
    <property type="match status" value="1"/>
</dbReference>
<keyword evidence="9" id="KW-0175">Coiled coil</keyword>
<evidence type="ECO:0000256" key="4">
    <source>
        <dbReference type="ARBA" id="ARBA00022737"/>
    </source>
</evidence>
<keyword evidence="6" id="KW-0325">Glycoprotein</keyword>
<dbReference type="Gene3D" id="2.10.25.10">
    <property type="entry name" value="Laminin"/>
    <property type="match status" value="3"/>
</dbReference>
<dbReference type="EMBL" id="JAVRBK010000006">
    <property type="protein sequence ID" value="KAK5642601.1"/>
    <property type="molecule type" value="Genomic_DNA"/>
</dbReference>
<comment type="subcellular location">
    <subcellularLocation>
        <location evidence="1">Secreted</location>
    </subcellularLocation>
</comment>
<dbReference type="SUPFAM" id="SSF57196">
    <property type="entry name" value="EGF/Laminin"/>
    <property type="match status" value="3"/>
</dbReference>
<feature type="domain" description="Laminin EGF-like" evidence="10">
    <location>
        <begin position="152"/>
        <end position="197"/>
    </location>
</feature>
<evidence type="ECO:0000256" key="1">
    <source>
        <dbReference type="ARBA" id="ARBA00004613"/>
    </source>
</evidence>
<protein>
    <recommendedName>
        <fullName evidence="10">Laminin EGF-like domain-containing protein</fullName>
    </recommendedName>
</protein>
<evidence type="ECO:0000256" key="3">
    <source>
        <dbReference type="ARBA" id="ARBA00022729"/>
    </source>
</evidence>
<dbReference type="PANTHER" id="PTHR10574">
    <property type="entry name" value="NETRIN/LAMININ-RELATED"/>
    <property type="match status" value="1"/>
</dbReference>
<feature type="coiled-coil region" evidence="9">
    <location>
        <begin position="666"/>
        <end position="703"/>
    </location>
</feature>
<reference evidence="11 12" key="1">
    <citation type="journal article" date="2024" name="Insects">
        <title>An Improved Chromosome-Level Genome Assembly of the Firefly Pyrocoelia pectoralis.</title>
        <authorList>
            <person name="Fu X."/>
            <person name="Meyer-Rochow V.B."/>
            <person name="Ballantyne L."/>
            <person name="Zhu X."/>
        </authorList>
    </citation>
    <scope>NUCLEOTIDE SEQUENCE [LARGE SCALE GENOMIC DNA]</scope>
    <source>
        <strain evidence="11">XCY_ONT2</strain>
    </source>
</reference>
<dbReference type="PROSITE" id="PS50027">
    <property type="entry name" value="EGF_LAM_2"/>
    <property type="match status" value="3"/>
</dbReference>
<dbReference type="CDD" id="cd00055">
    <property type="entry name" value="EGF_Lam"/>
    <property type="match status" value="3"/>
</dbReference>
<evidence type="ECO:0000313" key="11">
    <source>
        <dbReference type="EMBL" id="KAK5642601.1"/>
    </source>
</evidence>
<evidence type="ECO:0000256" key="5">
    <source>
        <dbReference type="ARBA" id="ARBA00023157"/>
    </source>
</evidence>
<accession>A0AAN7VCK4</accession>
<dbReference type="SMART" id="SM00180">
    <property type="entry name" value="EGF_Lam"/>
    <property type="match status" value="3"/>
</dbReference>
<dbReference type="GO" id="GO:0048731">
    <property type="term" value="P:system development"/>
    <property type="evidence" value="ECO:0007669"/>
    <property type="project" value="UniProtKB-ARBA"/>
</dbReference>
<evidence type="ECO:0000256" key="9">
    <source>
        <dbReference type="SAM" id="Coils"/>
    </source>
</evidence>
<feature type="disulfide bond" evidence="8">
    <location>
        <begin position="172"/>
        <end position="181"/>
    </location>
</feature>
<proteinExistence type="predicted"/>
<keyword evidence="2" id="KW-0964">Secreted</keyword>
<name>A0AAN7VCK4_9COLE</name>
<dbReference type="GO" id="GO:0009888">
    <property type="term" value="P:tissue development"/>
    <property type="evidence" value="ECO:0007669"/>
    <property type="project" value="TreeGrafter"/>
</dbReference>
<feature type="domain" description="Laminin EGF-like" evidence="10">
    <location>
        <begin position="105"/>
        <end position="151"/>
    </location>
</feature>
<dbReference type="GO" id="GO:0005576">
    <property type="term" value="C:extracellular region"/>
    <property type="evidence" value="ECO:0007669"/>
    <property type="project" value="UniProtKB-SubCell"/>
</dbReference>
<keyword evidence="4" id="KW-0677">Repeat</keyword>
<keyword evidence="12" id="KW-1185">Reference proteome</keyword>
<feature type="disulfide bond" evidence="8">
    <location>
        <begin position="107"/>
        <end position="124"/>
    </location>
</feature>
<feature type="disulfide bond" evidence="8">
    <location>
        <begin position="77"/>
        <end position="86"/>
    </location>
</feature>
<dbReference type="InterPro" id="IPR002049">
    <property type="entry name" value="LE_dom"/>
</dbReference>
<keyword evidence="3" id="KW-0732">Signal</keyword>
<feature type="coiled-coil region" evidence="9">
    <location>
        <begin position="607"/>
        <end position="641"/>
    </location>
</feature>
<dbReference type="InterPro" id="IPR050440">
    <property type="entry name" value="Laminin/Netrin_ECM"/>
</dbReference>
<feature type="domain" description="Laminin EGF-like" evidence="10">
    <location>
        <begin position="51"/>
        <end position="104"/>
    </location>
</feature>
<evidence type="ECO:0000256" key="2">
    <source>
        <dbReference type="ARBA" id="ARBA00022525"/>
    </source>
</evidence>
<evidence type="ECO:0000259" key="10">
    <source>
        <dbReference type="PROSITE" id="PS50027"/>
    </source>
</evidence>
<dbReference type="Pfam" id="PF00053">
    <property type="entry name" value="EGF_laminin"/>
    <property type="match status" value="3"/>
</dbReference>
<feature type="disulfide bond" evidence="8">
    <location>
        <begin position="152"/>
        <end position="164"/>
    </location>
</feature>
<evidence type="ECO:0000256" key="8">
    <source>
        <dbReference type="PROSITE-ProRule" id="PRU00460"/>
    </source>
</evidence>
<feature type="disulfide bond" evidence="8">
    <location>
        <begin position="105"/>
        <end position="117"/>
    </location>
</feature>
<keyword evidence="7 8" id="KW-0424">Laminin EGF-like domain</keyword>
<organism evidence="11 12">
    <name type="scientific">Pyrocoelia pectoralis</name>
    <dbReference type="NCBI Taxonomy" id="417401"/>
    <lineage>
        <taxon>Eukaryota</taxon>
        <taxon>Metazoa</taxon>
        <taxon>Ecdysozoa</taxon>
        <taxon>Arthropoda</taxon>
        <taxon>Hexapoda</taxon>
        <taxon>Insecta</taxon>
        <taxon>Pterygota</taxon>
        <taxon>Neoptera</taxon>
        <taxon>Endopterygota</taxon>
        <taxon>Coleoptera</taxon>
        <taxon>Polyphaga</taxon>
        <taxon>Elateriformia</taxon>
        <taxon>Elateroidea</taxon>
        <taxon>Lampyridae</taxon>
        <taxon>Lampyrinae</taxon>
        <taxon>Pyrocoelia</taxon>
    </lineage>
</organism>
<dbReference type="PANTHER" id="PTHR10574:SF406">
    <property type="entry name" value="LAMININ SUBUNIT ALPHA 5"/>
    <property type="match status" value="1"/>
</dbReference>